<proteinExistence type="predicted"/>
<dbReference type="AlphaFoldDB" id="A0A6P8RG59"/>
<organism evidence="1 2">
    <name type="scientific">Geotrypetes seraphini</name>
    <name type="common">Gaboon caecilian</name>
    <name type="synonym">Caecilia seraphini</name>
    <dbReference type="NCBI Taxonomy" id="260995"/>
    <lineage>
        <taxon>Eukaryota</taxon>
        <taxon>Metazoa</taxon>
        <taxon>Chordata</taxon>
        <taxon>Craniata</taxon>
        <taxon>Vertebrata</taxon>
        <taxon>Euteleostomi</taxon>
        <taxon>Amphibia</taxon>
        <taxon>Gymnophiona</taxon>
        <taxon>Geotrypetes</taxon>
    </lineage>
</organism>
<dbReference type="InParanoid" id="A0A6P8RG59"/>
<gene>
    <name evidence="2" type="primary">LOC117360673</name>
</gene>
<reference evidence="2" key="1">
    <citation type="submission" date="2025-08" db="UniProtKB">
        <authorList>
            <consortium name="RefSeq"/>
        </authorList>
    </citation>
    <scope>IDENTIFICATION</scope>
</reference>
<keyword evidence="1" id="KW-1185">Reference proteome</keyword>
<dbReference type="GeneID" id="117360673"/>
<dbReference type="KEGG" id="gsh:117360673"/>
<evidence type="ECO:0000313" key="2">
    <source>
        <dbReference type="RefSeq" id="XP_033800721.1"/>
    </source>
</evidence>
<name>A0A6P8RG59_GEOSA</name>
<accession>A0A6P8RG59</accession>
<evidence type="ECO:0000313" key="1">
    <source>
        <dbReference type="Proteomes" id="UP000515159"/>
    </source>
</evidence>
<dbReference type="RefSeq" id="XP_033800721.1">
    <property type="nucleotide sequence ID" value="XM_033944830.1"/>
</dbReference>
<protein>
    <submittedName>
        <fullName evidence="2">Uncharacterized protein LOC117360673 isoform X1</fullName>
    </submittedName>
</protein>
<sequence>MPLRRLWRTLCHQLRLSFQVTPYLPLRGNGAFRAGLDLESSGVWTSRSNQYLFQVVHSSGSLKTFEELRRDHGWRSTDWLSYLQLSSYVNSLPRASLTDRCMESISEVLSLSAQVPIPLRFHHRHLQEQLGEPSYDTIALRWTQDFPCEVTASMIRRGSLWAVRVTHNVLLFELNYKFLHRLYRSTSYQFRAKMCTSDQCLKCLHSPSTLGHQFWSCARISAFWHQLNLHVQLMWTYNFTLAPIMLFTLESIPLSAPKGFQSFLSKAVLLGKKAILLCWITADSPTLSRWRTLMIHQASMERLGFSSLDSAQGRSFCTCWLPFCDTLTPRTRSHILNV</sequence>
<dbReference type="Proteomes" id="UP000515159">
    <property type="component" value="Chromosome 5"/>
</dbReference>
<dbReference type="OrthoDB" id="6143068at2759"/>